<protein>
    <submittedName>
        <fullName evidence="2">MAM domain-containing protein</fullName>
    </submittedName>
</protein>
<organism evidence="1 2">
    <name type="scientific">Rhabditophanes sp. KR3021</name>
    <dbReference type="NCBI Taxonomy" id="114890"/>
    <lineage>
        <taxon>Eukaryota</taxon>
        <taxon>Metazoa</taxon>
        <taxon>Ecdysozoa</taxon>
        <taxon>Nematoda</taxon>
        <taxon>Chromadorea</taxon>
        <taxon>Rhabditida</taxon>
        <taxon>Tylenchina</taxon>
        <taxon>Panagrolaimomorpha</taxon>
        <taxon>Strongyloidoidea</taxon>
        <taxon>Alloionematidae</taxon>
        <taxon>Rhabditophanes</taxon>
    </lineage>
</organism>
<sequence>MNFQKKFISNSNDLNCDFGSECLWYNVKTDNVMDTSDFYQFKKVSDKPFPYQLTPSPVLQPAGKQFLLAGNVTTNGESAVIMSAPIACQQGKGKVSFEYWIYNHAKVEVLLLKPFTQHGHLQLIDRPYIGCTGEDNGHTRCSYNFPTINQPFQIGIRAFNLKDASTGSFLLISNITYEAESLCVDNPLEHVFGAEPLKIKMDNAKVPEINLAADLTVETHFESSHWWNKQNNLKSNWLIGYSTKRWQEMMFTNNKPSGKFLYQYVDALTPKPYGILESSNVACTRGLSSISFKIWMTPGVQVSMCTMNMENIGLSCVDINDNDIYEPIIVDVDPSQSEMFKFTFEIITFDRSRPAVVAIDNLSYEGYMCHEKIIEPTSDLLPETLVKFFLPIDEEELIEDKRSFDCNYEVSQCREWVDLNSVFQRSAIPPSAPFFLPQSMEGKGNVAVFYTATSTKILKSPEIPCSTDGQITINYFVSPLASMKVCIFNDCVEANPLEYSMNFKVTSSRPFRITIQMTSTGPSFIILKSMKTDGDFCKLMTINEIACRKIQCFFTNSTCNYNSFIEQTHTTEWQPFKNLGAISVLDERNDTAILKSPKFELASPIDIEISVLQSTYGSRLFMCEDEKVENLEYCEQLMGPKLDKERKEILNVRLESDVTQFAIVGHHDKYMQFGKAIFLITSIKVSDTDGRALC</sequence>
<evidence type="ECO:0000313" key="2">
    <source>
        <dbReference type="WBParaSite" id="RSKR_0000867200.1"/>
    </source>
</evidence>
<dbReference type="WBParaSite" id="RSKR_0000867200.1">
    <property type="protein sequence ID" value="RSKR_0000867200.1"/>
    <property type="gene ID" value="RSKR_0000867200"/>
</dbReference>
<accession>A0AC35U8M9</accession>
<dbReference type="Proteomes" id="UP000095286">
    <property type="component" value="Unplaced"/>
</dbReference>
<proteinExistence type="predicted"/>
<evidence type="ECO:0000313" key="1">
    <source>
        <dbReference type="Proteomes" id="UP000095286"/>
    </source>
</evidence>
<reference evidence="2" key="1">
    <citation type="submission" date="2016-11" db="UniProtKB">
        <authorList>
            <consortium name="WormBaseParasite"/>
        </authorList>
    </citation>
    <scope>IDENTIFICATION</scope>
    <source>
        <strain evidence="2">KR3021</strain>
    </source>
</reference>
<name>A0AC35U8M9_9BILA</name>